<dbReference type="InterPro" id="IPR001867">
    <property type="entry name" value="OmpR/PhoB-type_DNA-bd"/>
</dbReference>
<dbReference type="InterPro" id="IPR016181">
    <property type="entry name" value="Acyl_CoA_acyltransferase"/>
</dbReference>
<dbReference type="InterPro" id="IPR036388">
    <property type="entry name" value="WH-like_DNA-bd_sf"/>
</dbReference>
<keyword evidence="1 2" id="KW-0238">DNA-binding</keyword>
<dbReference type="EMBL" id="MGHD01000002">
    <property type="protein sequence ID" value="OGM60867.1"/>
    <property type="molecule type" value="Genomic_DNA"/>
</dbReference>
<dbReference type="GO" id="GO:0000160">
    <property type="term" value="P:phosphorelay signal transduction system"/>
    <property type="evidence" value="ECO:0007669"/>
    <property type="project" value="InterPro"/>
</dbReference>
<dbReference type="SUPFAM" id="SSF46894">
    <property type="entry name" value="C-terminal effector domain of the bipartite response regulators"/>
    <property type="match status" value="1"/>
</dbReference>
<gene>
    <name evidence="4" type="ORF">A2892_04400</name>
</gene>
<evidence type="ECO:0000313" key="4">
    <source>
        <dbReference type="EMBL" id="OGM60867.1"/>
    </source>
</evidence>
<evidence type="ECO:0000259" key="3">
    <source>
        <dbReference type="PROSITE" id="PS51755"/>
    </source>
</evidence>
<proteinExistence type="predicted"/>
<dbReference type="Proteomes" id="UP000176404">
    <property type="component" value="Unassembled WGS sequence"/>
</dbReference>
<dbReference type="SMART" id="SM00862">
    <property type="entry name" value="Trans_reg_C"/>
    <property type="match status" value="1"/>
</dbReference>
<name>A0A1F8BA18_9BACT</name>
<protein>
    <recommendedName>
        <fullName evidence="3">OmpR/PhoB-type domain-containing protein</fullName>
    </recommendedName>
</protein>
<dbReference type="GO" id="GO:0006355">
    <property type="term" value="P:regulation of DNA-templated transcription"/>
    <property type="evidence" value="ECO:0007669"/>
    <property type="project" value="InterPro"/>
</dbReference>
<dbReference type="Pfam" id="PF00486">
    <property type="entry name" value="Trans_reg_C"/>
    <property type="match status" value="1"/>
</dbReference>
<dbReference type="GO" id="GO:0003677">
    <property type="term" value="F:DNA binding"/>
    <property type="evidence" value="ECO:0007669"/>
    <property type="project" value="UniProtKB-UniRule"/>
</dbReference>
<dbReference type="AlphaFoldDB" id="A0A1F8BA18"/>
<dbReference type="PROSITE" id="PS51755">
    <property type="entry name" value="OMPR_PHOB"/>
    <property type="match status" value="1"/>
</dbReference>
<evidence type="ECO:0000256" key="2">
    <source>
        <dbReference type="PROSITE-ProRule" id="PRU01091"/>
    </source>
</evidence>
<dbReference type="Gene3D" id="1.10.10.10">
    <property type="entry name" value="Winged helix-like DNA-binding domain superfamily/Winged helix DNA-binding domain"/>
    <property type="match status" value="1"/>
</dbReference>
<evidence type="ECO:0000313" key="5">
    <source>
        <dbReference type="Proteomes" id="UP000176404"/>
    </source>
</evidence>
<comment type="caution">
    <text evidence="4">The sequence shown here is derived from an EMBL/GenBank/DDBJ whole genome shotgun (WGS) entry which is preliminary data.</text>
</comment>
<dbReference type="SUPFAM" id="SSF55729">
    <property type="entry name" value="Acyl-CoA N-acyltransferases (Nat)"/>
    <property type="match status" value="1"/>
</dbReference>
<evidence type="ECO:0000256" key="1">
    <source>
        <dbReference type="ARBA" id="ARBA00023125"/>
    </source>
</evidence>
<reference evidence="4 5" key="1">
    <citation type="journal article" date="2016" name="Nat. Commun.">
        <title>Thousands of microbial genomes shed light on interconnected biogeochemical processes in an aquifer system.</title>
        <authorList>
            <person name="Anantharaman K."/>
            <person name="Brown C.T."/>
            <person name="Hug L.A."/>
            <person name="Sharon I."/>
            <person name="Castelle C.J."/>
            <person name="Probst A.J."/>
            <person name="Thomas B.C."/>
            <person name="Singh A."/>
            <person name="Wilkins M.J."/>
            <person name="Karaoz U."/>
            <person name="Brodie E.L."/>
            <person name="Williams K.H."/>
            <person name="Hubbard S.S."/>
            <person name="Banfield J.F."/>
        </authorList>
    </citation>
    <scope>NUCLEOTIDE SEQUENCE [LARGE SCALE GENOMIC DNA]</scope>
</reference>
<accession>A0A1F8BA18</accession>
<dbReference type="Gene3D" id="3.40.630.30">
    <property type="match status" value="1"/>
</dbReference>
<dbReference type="InterPro" id="IPR016032">
    <property type="entry name" value="Sig_transdc_resp-reg_C-effctor"/>
</dbReference>
<organism evidence="4 5">
    <name type="scientific">Candidatus Woesebacteria bacterium RIFCSPLOWO2_01_FULL_39_10b</name>
    <dbReference type="NCBI Taxonomy" id="1802517"/>
    <lineage>
        <taxon>Bacteria</taxon>
        <taxon>Candidatus Woeseibacteriota</taxon>
    </lineage>
</organism>
<sequence>MYNLDNYLKNMTITNAKEKILPKSRLKGNITILTTPITPIKKKLLSEVLELVDNQTASFCYFDLKELPQVSLVPIYQTWLWTVGEKTEETNPIFLLASLKKKLKELARKKVITLIFNLQIIYSLYESFFTNLESLVEEIDNLCFIFHFAENIKTERIKKQLGECYIPFEKIKYYPLPENYKPKSVEKFFYQLAENEQIILRQIFRKRFKEKPSISDNLDYLLKTEVIRNRRNDYVITCRWLEKFLLDEGINLVGEFKLVKKRIFFAGEDLSDKLSKKENKLVAFLVKNKGKLLSRDCVGEILWGNEWVNKSEWALDKTVSRLRIKLRILCGDSNIKVIKKGGIVLETDKKNIKSKKNQIIKTKGLLFKKIAYDKESLNYYLNLFPKRKVNKYLYSALPKTENEINLWLMNLTANSSFNYYMVFWQGKRIGHVGLKNIRLRTKTAYLGTFLYPNKLWYKPGKRVLKFILKKAKEKGLRVISYDLEKTNFREKRLALENSFGQMPGKEGKLRLEL</sequence>
<feature type="domain" description="OmpR/PhoB-type" evidence="3">
    <location>
        <begin position="242"/>
        <end position="347"/>
    </location>
</feature>
<feature type="DNA-binding region" description="OmpR/PhoB-type" evidence="2">
    <location>
        <begin position="242"/>
        <end position="347"/>
    </location>
</feature>